<protein>
    <submittedName>
        <fullName evidence="5">Transcriptional regulator, AraC family</fullName>
    </submittedName>
</protein>
<sequence length="284" mass="32395">MKDIPLHQLSDRTSSGLQLKHFRIGDLPEDKADELGAHRDDHYIFFLLEKGSASMMIDFEQVNLHQGVLYYVLPAQVHHRIRNEVAAGWFIAVDTSLIPPACRNIFESGLLLQQPHLLDDAQLRQFQNLLLLLHEKCDEDAADPFHIPVIHALLQSFILMAAGCFNDNIAAGGNVSRPAELSRNFKKLLVAQLRSNKSPSAYAASLNVSESYLNESLKKITGLPVSYWIQQEIMMEAKRLLYYSQLNVKQIAHQLGYADHSYFSRFFRKTVGVTALQFREQYRK</sequence>
<dbReference type="Gene3D" id="1.10.10.60">
    <property type="entry name" value="Homeodomain-like"/>
    <property type="match status" value="1"/>
</dbReference>
<keyword evidence="6" id="KW-1185">Reference proteome</keyword>
<name>H1Y0T3_9SPHI</name>
<evidence type="ECO:0000259" key="4">
    <source>
        <dbReference type="PROSITE" id="PS01124"/>
    </source>
</evidence>
<dbReference type="SUPFAM" id="SSF51215">
    <property type="entry name" value="Regulatory protein AraC"/>
    <property type="match status" value="1"/>
</dbReference>
<dbReference type="eggNOG" id="COG2207">
    <property type="taxonomic scope" value="Bacteria"/>
</dbReference>
<dbReference type="InterPro" id="IPR018060">
    <property type="entry name" value="HTH_AraC"/>
</dbReference>
<dbReference type="CDD" id="cd02208">
    <property type="entry name" value="cupin_RmlC-like"/>
    <property type="match status" value="1"/>
</dbReference>
<keyword evidence="1" id="KW-0805">Transcription regulation</keyword>
<keyword evidence="3" id="KW-0804">Transcription</keyword>
<accession>H1Y0T3</accession>
<feature type="domain" description="HTH araC/xylS-type" evidence="4">
    <location>
        <begin position="183"/>
        <end position="281"/>
    </location>
</feature>
<evidence type="ECO:0000256" key="3">
    <source>
        <dbReference type="ARBA" id="ARBA00023163"/>
    </source>
</evidence>
<dbReference type="PANTHER" id="PTHR43280">
    <property type="entry name" value="ARAC-FAMILY TRANSCRIPTIONAL REGULATOR"/>
    <property type="match status" value="1"/>
</dbReference>
<evidence type="ECO:0000256" key="2">
    <source>
        <dbReference type="ARBA" id="ARBA00023125"/>
    </source>
</evidence>
<dbReference type="GO" id="GO:0043565">
    <property type="term" value="F:sequence-specific DNA binding"/>
    <property type="evidence" value="ECO:0007669"/>
    <property type="project" value="InterPro"/>
</dbReference>
<reference evidence="5" key="1">
    <citation type="submission" date="2011-09" db="EMBL/GenBank/DDBJ databases">
        <title>The permanent draft genome of Mucilaginibacter paludis DSM 18603.</title>
        <authorList>
            <consortium name="US DOE Joint Genome Institute (JGI-PGF)"/>
            <person name="Lucas S."/>
            <person name="Han J."/>
            <person name="Lapidus A."/>
            <person name="Bruce D."/>
            <person name="Goodwin L."/>
            <person name="Pitluck S."/>
            <person name="Peters L."/>
            <person name="Kyrpides N."/>
            <person name="Mavromatis K."/>
            <person name="Ivanova N."/>
            <person name="Mikhailova N."/>
            <person name="Held B."/>
            <person name="Detter J.C."/>
            <person name="Tapia R."/>
            <person name="Han C."/>
            <person name="Land M."/>
            <person name="Hauser L."/>
            <person name="Markowitz V."/>
            <person name="Cheng J.-F."/>
            <person name="Hugenholtz P."/>
            <person name="Woyke T."/>
            <person name="Wu D."/>
            <person name="Tindall B."/>
            <person name="Brambilla E."/>
            <person name="Klenk H.-P."/>
            <person name="Eisen J.A."/>
        </authorList>
    </citation>
    <scope>NUCLEOTIDE SEQUENCE [LARGE SCALE GENOMIC DNA]</scope>
    <source>
        <strain evidence="5">DSM 18603</strain>
    </source>
</reference>
<dbReference type="STRING" id="714943.Mucpa_4738"/>
<gene>
    <name evidence="5" type="ORF">Mucpa_4738</name>
</gene>
<dbReference type="InterPro" id="IPR037923">
    <property type="entry name" value="HTH-like"/>
</dbReference>
<dbReference type="PRINTS" id="PR00032">
    <property type="entry name" value="HTHARAC"/>
</dbReference>
<dbReference type="SMART" id="SM00342">
    <property type="entry name" value="HTH_ARAC"/>
    <property type="match status" value="1"/>
</dbReference>
<proteinExistence type="predicted"/>
<organism evidence="5 6">
    <name type="scientific">Mucilaginibacter paludis DSM 18603</name>
    <dbReference type="NCBI Taxonomy" id="714943"/>
    <lineage>
        <taxon>Bacteria</taxon>
        <taxon>Pseudomonadati</taxon>
        <taxon>Bacteroidota</taxon>
        <taxon>Sphingobacteriia</taxon>
        <taxon>Sphingobacteriales</taxon>
        <taxon>Sphingobacteriaceae</taxon>
        <taxon>Mucilaginibacter</taxon>
    </lineage>
</organism>
<dbReference type="EMBL" id="CM001403">
    <property type="protein sequence ID" value="EHQ28823.1"/>
    <property type="molecule type" value="Genomic_DNA"/>
</dbReference>
<dbReference type="AlphaFoldDB" id="H1Y0T3"/>
<dbReference type="HOGENOM" id="CLU_000445_88_2_10"/>
<dbReference type="GO" id="GO:0003700">
    <property type="term" value="F:DNA-binding transcription factor activity"/>
    <property type="evidence" value="ECO:0007669"/>
    <property type="project" value="InterPro"/>
</dbReference>
<dbReference type="InterPro" id="IPR009057">
    <property type="entry name" value="Homeodomain-like_sf"/>
</dbReference>
<dbReference type="PROSITE" id="PS01124">
    <property type="entry name" value="HTH_ARAC_FAMILY_2"/>
    <property type="match status" value="1"/>
</dbReference>
<dbReference type="SUPFAM" id="SSF46689">
    <property type="entry name" value="Homeodomain-like"/>
    <property type="match status" value="1"/>
</dbReference>
<dbReference type="PANTHER" id="PTHR43280:SF32">
    <property type="entry name" value="TRANSCRIPTIONAL REGULATORY PROTEIN"/>
    <property type="match status" value="1"/>
</dbReference>
<keyword evidence="2" id="KW-0238">DNA-binding</keyword>
<dbReference type="OrthoDB" id="2585681at2"/>
<dbReference type="RefSeq" id="WP_008509759.1">
    <property type="nucleotide sequence ID" value="NZ_CM001403.1"/>
</dbReference>
<dbReference type="Proteomes" id="UP000002774">
    <property type="component" value="Chromosome"/>
</dbReference>
<evidence type="ECO:0000256" key="1">
    <source>
        <dbReference type="ARBA" id="ARBA00023015"/>
    </source>
</evidence>
<evidence type="ECO:0000313" key="6">
    <source>
        <dbReference type="Proteomes" id="UP000002774"/>
    </source>
</evidence>
<evidence type="ECO:0000313" key="5">
    <source>
        <dbReference type="EMBL" id="EHQ28823.1"/>
    </source>
</evidence>
<dbReference type="Pfam" id="PF12833">
    <property type="entry name" value="HTH_18"/>
    <property type="match status" value="1"/>
</dbReference>
<dbReference type="InterPro" id="IPR020449">
    <property type="entry name" value="Tscrpt_reg_AraC-type_HTH"/>
</dbReference>